<dbReference type="CDD" id="cd04666">
    <property type="entry name" value="NUDIX_DIPP2_like_Nudt4"/>
    <property type="match status" value="1"/>
</dbReference>
<evidence type="ECO:0000256" key="10">
    <source>
        <dbReference type="ARBA" id="ARBA00022801"/>
    </source>
</evidence>
<dbReference type="InterPro" id="IPR047198">
    <property type="entry name" value="DDP-like_NUDIX"/>
</dbReference>
<keyword evidence="16" id="KW-0539">Nucleus</keyword>
<comment type="caution">
    <text evidence="18">The sequence shown here is derived from an EMBL/GenBank/DDBJ whole genome shotgun (WGS) entry which is preliminary data.</text>
</comment>
<dbReference type="Gene3D" id="3.90.79.10">
    <property type="entry name" value="Nucleoside Triphosphate Pyrophosphohydrolase"/>
    <property type="match status" value="1"/>
</dbReference>
<evidence type="ECO:0000256" key="2">
    <source>
        <dbReference type="ARBA" id="ARBA00001946"/>
    </source>
</evidence>
<evidence type="ECO:0000256" key="9">
    <source>
        <dbReference type="ARBA" id="ARBA00022723"/>
    </source>
</evidence>
<dbReference type="PANTHER" id="PTHR31169:SF15">
    <property type="entry name" value="EXPRESSED PROTEIN"/>
    <property type="match status" value="1"/>
</dbReference>
<dbReference type="AlphaFoldDB" id="A0A8K0E0M1"/>
<comment type="cofactor">
    <cofactor evidence="2">
        <name>Mg(2+)</name>
        <dbReference type="ChEBI" id="CHEBI:18420"/>
    </cofactor>
</comment>
<dbReference type="InterPro" id="IPR000086">
    <property type="entry name" value="NUDIX_hydrolase_dom"/>
</dbReference>
<evidence type="ECO:0000256" key="4">
    <source>
        <dbReference type="ARBA" id="ARBA00004496"/>
    </source>
</evidence>
<dbReference type="InterPro" id="IPR040221">
    <property type="entry name" value="CDCA7/CDA7L"/>
</dbReference>
<evidence type="ECO:0000256" key="14">
    <source>
        <dbReference type="ARBA" id="ARBA00023163"/>
    </source>
</evidence>
<evidence type="ECO:0000256" key="6">
    <source>
        <dbReference type="ARBA" id="ARBA00022490"/>
    </source>
</evidence>
<evidence type="ECO:0000256" key="15">
    <source>
        <dbReference type="ARBA" id="ARBA00023211"/>
    </source>
</evidence>
<evidence type="ECO:0000256" key="16">
    <source>
        <dbReference type="ARBA" id="ARBA00023242"/>
    </source>
</evidence>
<dbReference type="EMBL" id="VOIH02000009">
    <property type="protein sequence ID" value="KAF3437823.1"/>
    <property type="molecule type" value="Genomic_DNA"/>
</dbReference>
<keyword evidence="11" id="KW-0460">Magnesium</keyword>
<dbReference type="Proteomes" id="UP000796880">
    <property type="component" value="Unassembled WGS sequence"/>
</dbReference>
<dbReference type="PANTHER" id="PTHR31169">
    <property type="entry name" value="OS05G0300700 PROTEIN"/>
    <property type="match status" value="1"/>
</dbReference>
<gene>
    <name evidence="18" type="ORF">FNV43_RR20579</name>
</gene>
<sequence length="467" mass="53178">MGLFFSRNIASFIVSSFSVSEKTRGKFSQMQLENMVSLVSRTGRHLQRYDKGCRQVVGCIPYRYRNSKQCSSVEELEVLVISSQKGQAMMFPKGGWEIDESIEEAASRETLEEAGVLGKVECALGTWRYKSKSHGKDHVGYMFPLLVKEQLDFWPEKNVRKRRWITVAEAKQQATMGRLPAKSDYENLRNARILENQTRLSTLGLNKTLEELRSVASSAKSTKPHVKNYTKKVYGTAPLRRSDRLRKITSETTTETPKNTKLRRSARLGAKHREEPISGKVGVHERSEETFCSNGREEHKRPANMPLVKINGKELHLSLESSSRRCNSKGRGSVYDPVFGICCHFCRQKTLCGEEECKRCGNFDMDQPCIGKTDCSVCHSSNGVLCRACLKVRYGEELEEVRERKKWMCPHCIEENGTNPYWICNSSLCLKKRKMAPTGIAIYRAKEMGYKSVAHLLMDELQKAIKC</sequence>
<dbReference type="PROSITE" id="PS00893">
    <property type="entry name" value="NUDIX_BOX"/>
    <property type="match status" value="1"/>
</dbReference>
<evidence type="ECO:0000259" key="17">
    <source>
        <dbReference type="PROSITE" id="PS51462"/>
    </source>
</evidence>
<proteinExistence type="inferred from homology"/>
<keyword evidence="15" id="KW-0464">Manganese</keyword>
<feature type="domain" description="Nudix hydrolase" evidence="17">
    <location>
        <begin position="52"/>
        <end position="192"/>
    </location>
</feature>
<reference evidence="18" key="1">
    <citation type="submission" date="2020-03" db="EMBL/GenBank/DDBJ databases">
        <title>A high-quality chromosome-level genome assembly of a woody plant with both climbing and erect habits, Rhamnella rubrinervis.</title>
        <authorList>
            <person name="Lu Z."/>
            <person name="Yang Y."/>
            <person name="Zhu X."/>
            <person name="Sun Y."/>
        </authorList>
    </citation>
    <scope>NUCLEOTIDE SEQUENCE</scope>
    <source>
        <strain evidence="18">BYM</strain>
        <tissue evidence="18">Leaf</tissue>
    </source>
</reference>
<evidence type="ECO:0000256" key="11">
    <source>
        <dbReference type="ARBA" id="ARBA00022842"/>
    </source>
</evidence>
<evidence type="ECO:0000256" key="5">
    <source>
        <dbReference type="ARBA" id="ARBA00005582"/>
    </source>
</evidence>
<dbReference type="SUPFAM" id="SSF55811">
    <property type="entry name" value="Nudix"/>
    <property type="match status" value="1"/>
</dbReference>
<dbReference type="Pfam" id="PF00293">
    <property type="entry name" value="NUDIX"/>
    <property type="match status" value="1"/>
</dbReference>
<dbReference type="InterPro" id="IPR018866">
    <property type="entry name" value="Znf-4CXXC_R1"/>
</dbReference>
<keyword evidence="7" id="KW-1017">Isopeptide bond</keyword>
<dbReference type="OrthoDB" id="298344at2759"/>
<evidence type="ECO:0000313" key="18">
    <source>
        <dbReference type="EMBL" id="KAF3437823.1"/>
    </source>
</evidence>
<dbReference type="GO" id="GO:0005634">
    <property type="term" value="C:nucleus"/>
    <property type="evidence" value="ECO:0007669"/>
    <property type="project" value="UniProtKB-SubCell"/>
</dbReference>
<dbReference type="PROSITE" id="PS51462">
    <property type="entry name" value="NUDIX"/>
    <property type="match status" value="1"/>
</dbReference>
<comment type="subcellular location">
    <subcellularLocation>
        <location evidence="4">Cytoplasm</location>
    </subcellularLocation>
    <subcellularLocation>
        <location evidence="3">Nucleus</location>
    </subcellularLocation>
</comment>
<keyword evidence="12" id="KW-0832">Ubl conjugation</keyword>
<evidence type="ECO:0000256" key="12">
    <source>
        <dbReference type="ARBA" id="ARBA00022843"/>
    </source>
</evidence>
<comment type="cofactor">
    <cofactor evidence="1">
        <name>Mn(2+)</name>
        <dbReference type="ChEBI" id="CHEBI:29035"/>
    </cofactor>
</comment>
<dbReference type="GO" id="GO:0006355">
    <property type="term" value="P:regulation of DNA-templated transcription"/>
    <property type="evidence" value="ECO:0007669"/>
    <property type="project" value="InterPro"/>
</dbReference>
<dbReference type="GO" id="GO:0046872">
    <property type="term" value="F:metal ion binding"/>
    <property type="evidence" value="ECO:0007669"/>
    <property type="project" value="UniProtKB-KW"/>
</dbReference>
<dbReference type="GO" id="GO:0005737">
    <property type="term" value="C:cytoplasm"/>
    <property type="evidence" value="ECO:0007669"/>
    <property type="project" value="UniProtKB-SubCell"/>
</dbReference>
<comment type="similarity">
    <text evidence="5">Belongs to the Nudix hydrolase family.</text>
</comment>
<evidence type="ECO:0000256" key="1">
    <source>
        <dbReference type="ARBA" id="ARBA00001936"/>
    </source>
</evidence>
<dbReference type="InterPro" id="IPR015797">
    <property type="entry name" value="NUDIX_hydrolase-like_dom_sf"/>
</dbReference>
<dbReference type="InterPro" id="IPR020084">
    <property type="entry name" value="NUDIX_hydrolase_CS"/>
</dbReference>
<keyword evidence="6" id="KW-0963">Cytoplasm</keyword>
<name>A0A8K0E0M1_9ROSA</name>
<dbReference type="GO" id="GO:0016462">
    <property type="term" value="F:pyrophosphatase activity"/>
    <property type="evidence" value="ECO:0007669"/>
    <property type="project" value="InterPro"/>
</dbReference>
<protein>
    <recommendedName>
        <fullName evidence="17">Nudix hydrolase domain-containing protein</fullName>
    </recommendedName>
</protein>
<evidence type="ECO:0000256" key="13">
    <source>
        <dbReference type="ARBA" id="ARBA00023015"/>
    </source>
</evidence>
<dbReference type="Pfam" id="PF10497">
    <property type="entry name" value="zf-4CXXC_R1"/>
    <property type="match status" value="1"/>
</dbReference>
<keyword evidence="10" id="KW-0378">Hydrolase</keyword>
<dbReference type="FunFam" id="3.90.79.10:FF:000022">
    <property type="entry name" value="Nudix hydrolase 17, mitochondrial"/>
    <property type="match status" value="1"/>
</dbReference>
<evidence type="ECO:0000256" key="7">
    <source>
        <dbReference type="ARBA" id="ARBA00022499"/>
    </source>
</evidence>
<keyword evidence="19" id="KW-1185">Reference proteome</keyword>
<keyword evidence="8" id="KW-0597">Phosphoprotein</keyword>
<evidence type="ECO:0000256" key="3">
    <source>
        <dbReference type="ARBA" id="ARBA00004123"/>
    </source>
</evidence>
<keyword evidence="14" id="KW-0804">Transcription</keyword>
<keyword evidence="9" id="KW-0479">Metal-binding</keyword>
<accession>A0A8K0E0M1</accession>
<evidence type="ECO:0000313" key="19">
    <source>
        <dbReference type="Proteomes" id="UP000796880"/>
    </source>
</evidence>
<organism evidence="18 19">
    <name type="scientific">Rhamnella rubrinervis</name>
    <dbReference type="NCBI Taxonomy" id="2594499"/>
    <lineage>
        <taxon>Eukaryota</taxon>
        <taxon>Viridiplantae</taxon>
        <taxon>Streptophyta</taxon>
        <taxon>Embryophyta</taxon>
        <taxon>Tracheophyta</taxon>
        <taxon>Spermatophyta</taxon>
        <taxon>Magnoliopsida</taxon>
        <taxon>eudicotyledons</taxon>
        <taxon>Gunneridae</taxon>
        <taxon>Pentapetalae</taxon>
        <taxon>rosids</taxon>
        <taxon>fabids</taxon>
        <taxon>Rosales</taxon>
        <taxon>Rhamnaceae</taxon>
        <taxon>rhamnoid group</taxon>
        <taxon>Rhamneae</taxon>
        <taxon>Rhamnella</taxon>
    </lineage>
</organism>
<evidence type="ECO:0000256" key="8">
    <source>
        <dbReference type="ARBA" id="ARBA00022553"/>
    </source>
</evidence>
<keyword evidence="13" id="KW-0805">Transcription regulation</keyword>